<evidence type="ECO:0000256" key="1">
    <source>
        <dbReference type="RuleBase" id="RU003682"/>
    </source>
</evidence>
<dbReference type="InterPro" id="IPR005123">
    <property type="entry name" value="Oxoglu/Fe-dep_dioxygenase_dom"/>
</dbReference>
<dbReference type="SUPFAM" id="SSF51197">
    <property type="entry name" value="Clavaminate synthase-like"/>
    <property type="match status" value="1"/>
</dbReference>
<evidence type="ECO:0000313" key="4">
    <source>
        <dbReference type="Proteomes" id="UP000027265"/>
    </source>
</evidence>
<keyword evidence="1" id="KW-0560">Oxidoreductase</keyword>
<dbReference type="AlphaFoldDB" id="A0A067QK77"/>
<sequence>MPSTVLPPFPDDVPTVPLLILDYELLKAGDEEEIDRLWKAGRELGFWYLKNHGVENEARRMFDLGSKMGQLPMKEKMKYEQGDSGMSFGYKAVGTIAVDEKGTMDSVEFFNVSQDDVLSWPVPTHRTYFSTVNDNMDVTVSPFVRKSMEVNNTLLSIFESRLGLRAGTLAGLHDPSETSGSEARCIRAEPKSAGSSSYVDGKAVLGAHSDFGSLTFLHNRIGGLQIQIPGTSQFHYVKPIPGHAICNLGDAMVFFSGGILRSNTHRVVRPPGEQSRHERISVAFFTRPSDSVVLRPLVEGSASIAAAVEAAPAGKYETGATAGEWVARRIRFHRLKNRTGPESWKANRGTEDCANKL</sequence>
<dbReference type="InterPro" id="IPR027443">
    <property type="entry name" value="IPNS-like_sf"/>
</dbReference>
<dbReference type="GO" id="GO:0016491">
    <property type="term" value="F:oxidoreductase activity"/>
    <property type="evidence" value="ECO:0007669"/>
    <property type="project" value="UniProtKB-KW"/>
</dbReference>
<dbReference type="STRING" id="933084.A0A067QK77"/>
<dbReference type="Proteomes" id="UP000027265">
    <property type="component" value="Unassembled WGS sequence"/>
</dbReference>
<dbReference type="OrthoDB" id="406156at2759"/>
<reference evidence="4" key="1">
    <citation type="journal article" date="2014" name="Proc. Natl. Acad. Sci. U.S.A.">
        <title>Extensive sampling of basidiomycete genomes demonstrates inadequacy of the white-rot/brown-rot paradigm for wood decay fungi.</title>
        <authorList>
            <person name="Riley R."/>
            <person name="Salamov A.A."/>
            <person name="Brown D.W."/>
            <person name="Nagy L.G."/>
            <person name="Floudas D."/>
            <person name="Held B.W."/>
            <person name="Levasseur A."/>
            <person name="Lombard V."/>
            <person name="Morin E."/>
            <person name="Otillar R."/>
            <person name="Lindquist E.A."/>
            <person name="Sun H."/>
            <person name="LaButti K.M."/>
            <person name="Schmutz J."/>
            <person name="Jabbour D."/>
            <person name="Luo H."/>
            <person name="Baker S.E."/>
            <person name="Pisabarro A.G."/>
            <person name="Walton J.D."/>
            <person name="Blanchette R.A."/>
            <person name="Henrissat B."/>
            <person name="Martin F."/>
            <person name="Cullen D."/>
            <person name="Hibbett D.S."/>
            <person name="Grigoriev I.V."/>
        </authorList>
    </citation>
    <scope>NUCLEOTIDE SEQUENCE [LARGE SCALE GENOMIC DNA]</scope>
    <source>
        <strain evidence="4">MUCL 33604</strain>
    </source>
</reference>
<dbReference type="InterPro" id="IPR044861">
    <property type="entry name" value="IPNS-like_FE2OG_OXY"/>
</dbReference>
<dbReference type="PROSITE" id="PS51471">
    <property type="entry name" value="FE2OG_OXY"/>
    <property type="match status" value="1"/>
</dbReference>
<dbReference type="InParanoid" id="A0A067QK77"/>
<keyword evidence="1" id="KW-0408">Iron</keyword>
<protein>
    <recommendedName>
        <fullName evidence="2">Fe2OG dioxygenase domain-containing protein</fullName>
    </recommendedName>
</protein>
<proteinExistence type="inferred from homology"/>
<dbReference type="InterPro" id="IPR026992">
    <property type="entry name" value="DIOX_N"/>
</dbReference>
<dbReference type="InterPro" id="IPR050231">
    <property type="entry name" value="Iron_ascorbate_oxido_reductase"/>
</dbReference>
<dbReference type="Pfam" id="PF14226">
    <property type="entry name" value="DIOX_N"/>
    <property type="match status" value="1"/>
</dbReference>
<dbReference type="HOGENOM" id="CLU_010119_4_0_1"/>
<dbReference type="GO" id="GO:0046872">
    <property type="term" value="F:metal ion binding"/>
    <property type="evidence" value="ECO:0007669"/>
    <property type="project" value="UniProtKB-KW"/>
</dbReference>
<accession>A0A067QK77</accession>
<dbReference type="PANTHER" id="PTHR47990">
    <property type="entry name" value="2-OXOGLUTARATE (2OG) AND FE(II)-DEPENDENT OXYGENASE SUPERFAMILY PROTEIN-RELATED"/>
    <property type="match status" value="1"/>
</dbReference>
<dbReference type="Pfam" id="PF03171">
    <property type="entry name" value="2OG-FeII_Oxy"/>
    <property type="match status" value="1"/>
</dbReference>
<organism evidence="3 4">
    <name type="scientific">Jaapia argillacea MUCL 33604</name>
    <dbReference type="NCBI Taxonomy" id="933084"/>
    <lineage>
        <taxon>Eukaryota</taxon>
        <taxon>Fungi</taxon>
        <taxon>Dikarya</taxon>
        <taxon>Basidiomycota</taxon>
        <taxon>Agaricomycotina</taxon>
        <taxon>Agaricomycetes</taxon>
        <taxon>Agaricomycetidae</taxon>
        <taxon>Jaapiales</taxon>
        <taxon>Jaapiaceae</taxon>
        <taxon>Jaapia</taxon>
    </lineage>
</organism>
<dbReference type="EMBL" id="KL197710">
    <property type="protein sequence ID" value="KDQ63016.1"/>
    <property type="molecule type" value="Genomic_DNA"/>
</dbReference>
<dbReference type="Gene3D" id="2.60.120.330">
    <property type="entry name" value="B-lactam Antibiotic, Isopenicillin N Synthase, Chain"/>
    <property type="match status" value="1"/>
</dbReference>
<gene>
    <name evidence="3" type="ORF">JAAARDRAFT_29011</name>
</gene>
<evidence type="ECO:0000259" key="2">
    <source>
        <dbReference type="PROSITE" id="PS51471"/>
    </source>
</evidence>
<name>A0A067QK77_9AGAM</name>
<comment type="similarity">
    <text evidence="1">Belongs to the iron/ascorbate-dependent oxidoreductase family.</text>
</comment>
<feature type="domain" description="Fe2OG dioxygenase" evidence="2">
    <location>
        <begin position="189"/>
        <end position="288"/>
    </location>
</feature>
<keyword evidence="4" id="KW-1185">Reference proteome</keyword>
<keyword evidence="1" id="KW-0479">Metal-binding</keyword>
<evidence type="ECO:0000313" key="3">
    <source>
        <dbReference type="EMBL" id="KDQ63016.1"/>
    </source>
</evidence>